<dbReference type="GO" id="GO:0043190">
    <property type="term" value="C:ATP-binding cassette (ABC) transporter complex"/>
    <property type="evidence" value="ECO:0007669"/>
    <property type="project" value="InterPro"/>
</dbReference>
<dbReference type="Gene3D" id="3.40.190.10">
    <property type="entry name" value="Periplasmic binding protein-like II"/>
    <property type="match status" value="1"/>
</dbReference>
<dbReference type="Gene3D" id="3.10.105.10">
    <property type="entry name" value="Dipeptide-binding Protein, Domain 3"/>
    <property type="match status" value="1"/>
</dbReference>
<protein>
    <submittedName>
        <fullName evidence="7">Peptide ABC transporter substrate-binding protein</fullName>
    </submittedName>
</protein>
<dbReference type="Proteomes" id="UP000322976">
    <property type="component" value="Unassembled WGS sequence"/>
</dbReference>
<feature type="chain" id="PRO_5038435598" evidence="5">
    <location>
        <begin position="20"/>
        <end position="548"/>
    </location>
</feature>
<evidence type="ECO:0000256" key="4">
    <source>
        <dbReference type="ARBA" id="ARBA00022729"/>
    </source>
</evidence>
<gene>
    <name evidence="7" type="ORF">FWJ32_02640</name>
</gene>
<evidence type="ECO:0000313" key="7">
    <source>
        <dbReference type="EMBL" id="TZE82870.1"/>
    </source>
</evidence>
<sequence>MKRTLIIGLAIIMVLSLVAGCSTGGQQQKQQGQGENNGTSNEVVIRYNMGTEPQTIDPALNSALDGAEVILHVFEGLTTLDENSKAKPGIAKSWEISDDGLTITFHLRDAKWSDGKPVTAGDFAYAWTRALDPKTASSYAYQLYFIKNAEKFNLGEASAEDLGVKVIDDKTLEVTLENPTPFIMELFAFMTYMPVRKDIIEAHPDDWTQNPETYIGDGAFKLAEWNHNDSIVLVKNENYWDAENIKPDKLVFTMISEPATELSAFESGDLDFGDNPPSTELERLKQEGVLKEYPLLSTYAYVFNTKRAPFDNPKVRKAFSLAIDRKAIVDQIAKGGQPLAAAWVPYGMPDAKPGEDFRKVGGDYFDPTKANVEEAKKLLAEAGYPDGKGLPEITLLYNTSESHKAIAEALQEMWKQNLGVDVKIANQEWQVFLATRRQTHDYQIARWGWVSDYIDPMGFLDMLQTGMGNNDAQYSNPQFDEMIRKSKTAKTSEERMQYLHKAEDILMDDAVVMPIYFYINYVVVDPKLQGYIVDPLGYVYFHHAYFAK</sequence>
<dbReference type="PIRSF" id="PIRSF002741">
    <property type="entry name" value="MppA"/>
    <property type="match status" value="1"/>
</dbReference>
<dbReference type="InterPro" id="IPR000914">
    <property type="entry name" value="SBP_5_dom"/>
</dbReference>
<dbReference type="PANTHER" id="PTHR30290:SF79">
    <property type="entry name" value="DIPEPTIDE-BINDING PROTEIN DPPE"/>
    <property type="match status" value="1"/>
</dbReference>
<comment type="similarity">
    <text evidence="2">Belongs to the bacterial solute-binding protein 5 family.</text>
</comment>
<comment type="caution">
    <text evidence="7">The sequence shown here is derived from an EMBL/GenBank/DDBJ whole genome shotgun (WGS) entry which is preliminary data.</text>
</comment>
<comment type="subcellular location">
    <subcellularLocation>
        <location evidence="1">Cell envelope</location>
    </subcellularLocation>
</comment>
<evidence type="ECO:0000313" key="8">
    <source>
        <dbReference type="Proteomes" id="UP000322976"/>
    </source>
</evidence>
<dbReference type="InterPro" id="IPR030678">
    <property type="entry name" value="Peptide/Ni-bd"/>
</dbReference>
<dbReference type="PANTHER" id="PTHR30290">
    <property type="entry name" value="PERIPLASMIC BINDING COMPONENT OF ABC TRANSPORTER"/>
    <property type="match status" value="1"/>
</dbReference>
<dbReference type="SUPFAM" id="SSF53850">
    <property type="entry name" value="Periplasmic binding protein-like II"/>
    <property type="match status" value="1"/>
</dbReference>
<dbReference type="GO" id="GO:0030288">
    <property type="term" value="C:outer membrane-bounded periplasmic space"/>
    <property type="evidence" value="ECO:0007669"/>
    <property type="project" value="UniProtKB-ARBA"/>
</dbReference>
<feature type="signal peptide" evidence="5">
    <location>
        <begin position="1"/>
        <end position="19"/>
    </location>
</feature>
<name>A0A5D8QDU9_9THEO</name>
<dbReference type="RefSeq" id="WP_149544429.1">
    <property type="nucleotide sequence ID" value="NZ_VTPS01000003.1"/>
</dbReference>
<dbReference type="Gene3D" id="3.90.76.10">
    <property type="entry name" value="Dipeptide-binding Protein, Domain 1"/>
    <property type="match status" value="1"/>
</dbReference>
<dbReference type="GO" id="GO:1904680">
    <property type="term" value="F:peptide transmembrane transporter activity"/>
    <property type="evidence" value="ECO:0007669"/>
    <property type="project" value="TreeGrafter"/>
</dbReference>
<proteinExistence type="inferred from homology"/>
<evidence type="ECO:0000256" key="3">
    <source>
        <dbReference type="ARBA" id="ARBA00022448"/>
    </source>
</evidence>
<evidence type="ECO:0000256" key="2">
    <source>
        <dbReference type="ARBA" id="ARBA00005695"/>
    </source>
</evidence>
<keyword evidence="4 5" id="KW-0732">Signal</keyword>
<evidence type="ECO:0000256" key="5">
    <source>
        <dbReference type="SAM" id="SignalP"/>
    </source>
</evidence>
<feature type="domain" description="Solute-binding protein family 5" evidence="6">
    <location>
        <begin position="86"/>
        <end position="469"/>
    </location>
</feature>
<evidence type="ECO:0000256" key="1">
    <source>
        <dbReference type="ARBA" id="ARBA00004196"/>
    </source>
</evidence>
<dbReference type="CDD" id="cd08504">
    <property type="entry name" value="PBP2_OppA"/>
    <property type="match status" value="1"/>
</dbReference>
<accession>A0A5D8QDU9</accession>
<dbReference type="PROSITE" id="PS51257">
    <property type="entry name" value="PROKAR_LIPOPROTEIN"/>
    <property type="match status" value="1"/>
</dbReference>
<evidence type="ECO:0000259" key="6">
    <source>
        <dbReference type="Pfam" id="PF00496"/>
    </source>
</evidence>
<keyword evidence="3" id="KW-0813">Transport</keyword>
<keyword evidence="8" id="KW-1185">Reference proteome</keyword>
<dbReference type="InterPro" id="IPR039424">
    <property type="entry name" value="SBP_5"/>
</dbReference>
<dbReference type="AlphaFoldDB" id="A0A5D8QDU9"/>
<dbReference type="FunFam" id="3.10.105.10:FF:000001">
    <property type="entry name" value="Oligopeptide ABC transporter, oligopeptide-binding protein"/>
    <property type="match status" value="1"/>
</dbReference>
<dbReference type="Pfam" id="PF00496">
    <property type="entry name" value="SBP_bac_5"/>
    <property type="match status" value="1"/>
</dbReference>
<reference evidence="7 8" key="1">
    <citation type="submission" date="2019-08" db="EMBL/GenBank/DDBJ databases">
        <title>Calorimonas adulescens gen. nov., sp. nov., an anaerobic thermophilic bacterium from Sakhalin hot spring.</title>
        <authorList>
            <person name="Khomyakova M.A."/>
            <person name="Merkel A.Y."/>
            <person name="Novikov A."/>
            <person name="Bonch-Osmolovskaya E.A."/>
            <person name="Slobodkin A.I."/>
        </authorList>
    </citation>
    <scope>NUCLEOTIDE SEQUENCE [LARGE SCALE GENOMIC DNA]</scope>
    <source>
        <strain evidence="7 8">A05MB</strain>
    </source>
</reference>
<dbReference type="EMBL" id="VTPS01000003">
    <property type="protein sequence ID" value="TZE82870.1"/>
    <property type="molecule type" value="Genomic_DNA"/>
</dbReference>
<dbReference type="FunFam" id="3.90.76.10:FF:000001">
    <property type="entry name" value="Oligopeptide ABC transporter substrate-binding protein"/>
    <property type="match status" value="1"/>
</dbReference>
<organism evidence="7 8">
    <name type="scientific">Calorimonas adulescens</name>
    <dbReference type="NCBI Taxonomy" id="2606906"/>
    <lineage>
        <taxon>Bacteria</taxon>
        <taxon>Bacillati</taxon>
        <taxon>Bacillota</taxon>
        <taxon>Clostridia</taxon>
        <taxon>Thermoanaerobacterales</taxon>
        <taxon>Thermoanaerobacteraceae</taxon>
        <taxon>Calorimonas</taxon>
    </lineage>
</organism>
<dbReference type="GO" id="GO:0015833">
    <property type="term" value="P:peptide transport"/>
    <property type="evidence" value="ECO:0007669"/>
    <property type="project" value="TreeGrafter"/>
</dbReference>